<evidence type="ECO:0000313" key="2">
    <source>
        <dbReference type="Proteomes" id="UP000436006"/>
    </source>
</evidence>
<dbReference type="RefSeq" id="WP_157590459.1">
    <property type="nucleotide sequence ID" value="NZ_WPIN01000025.1"/>
</dbReference>
<dbReference type="Proteomes" id="UP000436006">
    <property type="component" value="Unassembled WGS sequence"/>
</dbReference>
<organism evidence="1 2">
    <name type="scientific">Spirosoma arboris</name>
    <dbReference type="NCBI Taxonomy" id="2682092"/>
    <lineage>
        <taxon>Bacteria</taxon>
        <taxon>Pseudomonadati</taxon>
        <taxon>Bacteroidota</taxon>
        <taxon>Cytophagia</taxon>
        <taxon>Cytophagales</taxon>
        <taxon>Cytophagaceae</taxon>
        <taxon>Spirosoma</taxon>
    </lineage>
</organism>
<reference evidence="1 2" key="1">
    <citation type="submission" date="2019-12" db="EMBL/GenBank/DDBJ databases">
        <title>Spirosoma sp. HMF4905 genome sequencing and assembly.</title>
        <authorList>
            <person name="Kang H."/>
            <person name="Cha I."/>
            <person name="Kim H."/>
            <person name="Joh K."/>
        </authorList>
    </citation>
    <scope>NUCLEOTIDE SEQUENCE [LARGE SCALE GENOMIC DNA]</scope>
    <source>
        <strain evidence="1 2">HMF4905</strain>
    </source>
</reference>
<accession>A0A7K1SPY4</accession>
<sequence>MTDIRSSTPFILQIEQVGVDEGLSAIQVHLHIKTTFFEHTSELRLNGVWFLSSSLSQFKDSLMANQPAVLIDINSTLFIQVTAFVDDYTILINYKRRYNHGQENSTELIIKLDKEALIDLQDHFKLMLV</sequence>
<dbReference type="EMBL" id="WPIN01000025">
    <property type="protein sequence ID" value="MVM35656.1"/>
    <property type="molecule type" value="Genomic_DNA"/>
</dbReference>
<keyword evidence="2" id="KW-1185">Reference proteome</keyword>
<dbReference type="AlphaFoldDB" id="A0A7K1SPY4"/>
<protein>
    <submittedName>
        <fullName evidence="1">Uncharacterized protein</fullName>
    </submittedName>
</protein>
<proteinExistence type="predicted"/>
<comment type="caution">
    <text evidence="1">The sequence shown here is derived from an EMBL/GenBank/DDBJ whole genome shotgun (WGS) entry which is preliminary data.</text>
</comment>
<gene>
    <name evidence="1" type="ORF">GO755_36915</name>
</gene>
<evidence type="ECO:0000313" key="1">
    <source>
        <dbReference type="EMBL" id="MVM35656.1"/>
    </source>
</evidence>
<name>A0A7K1SPY4_9BACT</name>